<dbReference type="InterPro" id="IPR050298">
    <property type="entry name" value="Gram-neg_bact_OMP"/>
</dbReference>
<reference evidence="13 14" key="1">
    <citation type="submission" date="2018-01" db="EMBL/GenBank/DDBJ databases">
        <title>Genomic Encyclopedia of Type Strains, Phase III (KMG-III): the genomes of soil and plant-associated and newly described type strains.</title>
        <authorList>
            <person name="Whitman W."/>
        </authorList>
    </citation>
    <scope>NUCLEOTIDE SEQUENCE [LARGE SCALE GENOMIC DNA]</scope>
    <source>
        <strain evidence="13 14">HKI456</strain>
    </source>
</reference>
<evidence type="ECO:0000256" key="3">
    <source>
        <dbReference type="ARBA" id="ARBA00022448"/>
    </source>
</evidence>
<sequence>MLSRAILTTSTTICAVLATTAQAQRSVALHGTVDTGIAYIRHSAGQHSQWKMSPGTLSSNEWGLQGTEELVGGLAAHFAVENSFDIGHGQSISSGQMFGSKAFVGLSHERWGAVTFGRQSDPVAELLQPLTAGSYSGVFVTPGDVDSCGGSATFNHAVKWTSPNWSGVTVEAMYAFGAIAGAPGSGQAYSGALVYAGGPLSLGTGFLHIDNGNAARSMRGVSSPDSLFNTSVNSAYARARSVGIFRAGGQYVFGLVTVGAAFSFSQYNPDASSGFSKVQKYGNGSVFALWQGATSLQALVGYNYTRSSGASSAAYQQVNVGVDYLLSKRTDVYSMLGYQHACGQNGLGPAQAVIGSYNVEAGANSQLLAIVGVRHRF</sequence>
<dbReference type="RefSeq" id="WP_104077430.1">
    <property type="nucleotide sequence ID" value="NZ_CP062179.1"/>
</dbReference>
<evidence type="ECO:0000256" key="10">
    <source>
        <dbReference type="ARBA" id="ARBA00023237"/>
    </source>
</evidence>
<dbReference type="PANTHER" id="PTHR34501:SF9">
    <property type="entry name" value="MAJOR OUTER MEMBRANE PROTEIN P.IA"/>
    <property type="match status" value="1"/>
</dbReference>
<evidence type="ECO:0000256" key="6">
    <source>
        <dbReference type="ARBA" id="ARBA00022729"/>
    </source>
</evidence>
<accession>A0A2P5KAM5</accession>
<name>A0A2P5KAM5_9BURK</name>
<dbReference type="OrthoDB" id="8982743at2"/>
<dbReference type="EMBL" id="PRDW01000006">
    <property type="protein sequence ID" value="PPB83778.1"/>
    <property type="molecule type" value="Genomic_DNA"/>
</dbReference>
<dbReference type="GO" id="GO:0006811">
    <property type="term" value="P:monoatomic ion transport"/>
    <property type="evidence" value="ECO:0007669"/>
    <property type="project" value="UniProtKB-KW"/>
</dbReference>
<feature type="chain" id="PRO_5015152738" evidence="11">
    <location>
        <begin position="24"/>
        <end position="377"/>
    </location>
</feature>
<dbReference type="CDD" id="cd00342">
    <property type="entry name" value="gram_neg_porins"/>
    <property type="match status" value="1"/>
</dbReference>
<keyword evidence="10" id="KW-0998">Cell outer membrane</keyword>
<evidence type="ECO:0000256" key="5">
    <source>
        <dbReference type="ARBA" id="ARBA00022692"/>
    </source>
</evidence>
<dbReference type="Gene3D" id="2.40.160.10">
    <property type="entry name" value="Porin"/>
    <property type="match status" value="1"/>
</dbReference>
<evidence type="ECO:0000256" key="2">
    <source>
        <dbReference type="ARBA" id="ARBA00011233"/>
    </source>
</evidence>
<comment type="caution">
    <text evidence="13">The sequence shown here is derived from an EMBL/GenBank/DDBJ whole genome shotgun (WGS) entry which is preliminary data.</text>
</comment>
<dbReference type="PRINTS" id="PR00184">
    <property type="entry name" value="NEISSPPORIN"/>
</dbReference>
<keyword evidence="9" id="KW-0472">Membrane</keyword>
<dbReference type="Proteomes" id="UP000243096">
    <property type="component" value="Unassembled WGS sequence"/>
</dbReference>
<proteinExistence type="predicted"/>
<evidence type="ECO:0000256" key="1">
    <source>
        <dbReference type="ARBA" id="ARBA00004571"/>
    </source>
</evidence>
<evidence type="ECO:0000313" key="14">
    <source>
        <dbReference type="Proteomes" id="UP000243096"/>
    </source>
</evidence>
<dbReference type="InterPro" id="IPR002299">
    <property type="entry name" value="Porin_Neis"/>
</dbReference>
<dbReference type="Pfam" id="PF13609">
    <property type="entry name" value="Porin_4"/>
    <property type="match status" value="1"/>
</dbReference>
<keyword evidence="5" id="KW-0812">Transmembrane</keyword>
<evidence type="ECO:0000256" key="4">
    <source>
        <dbReference type="ARBA" id="ARBA00022452"/>
    </source>
</evidence>
<keyword evidence="8" id="KW-0626">Porin</keyword>
<evidence type="ECO:0000256" key="9">
    <source>
        <dbReference type="ARBA" id="ARBA00023136"/>
    </source>
</evidence>
<dbReference type="InterPro" id="IPR023614">
    <property type="entry name" value="Porin_dom_sf"/>
</dbReference>
<feature type="domain" description="Porin" evidence="12">
    <location>
        <begin position="11"/>
        <end position="340"/>
    </location>
</feature>
<dbReference type="SUPFAM" id="SSF56935">
    <property type="entry name" value="Porins"/>
    <property type="match status" value="1"/>
</dbReference>
<dbReference type="GO" id="GO:0009279">
    <property type="term" value="C:cell outer membrane"/>
    <property type="evidence" value="ECO:0007669"/>
    <property type="project" value="UniProtKB-SubCell"/>
</dbReference>
<dbReference type="AlphaFoldDB" id="A0A2P5KAM5"/>
<dbReference type="GO" id="GO:0046930">
    <property type="term" value="C:pore complex"/>
    <property type="evidence" value="ECO:0007669"/>
    <property type="project" value="UniProtKB-KW"/>
</dbReference>
<dbReference type="GO" id="GO:0015288">
    <property type="term" value="F:porin activity"/>
    <property type="evidence" value="ECO:0007669"/>
    <property type="project" value="UniProtKB-KW"/>
</dbReference>
<gene>
    <name evidence="13" type="ORF">B0O95_106169</name>
</gene>
<comment type="subcellular location">
    <subcellularLocation>
        <location evidence="1">Cell outer membrane</location>
        <topology evidence="1">Multi-pass membrane protein</topology>
    </subcellularLocation>
</comment>
<evidence type="ECO:0000256" key="8">
    <source>
        <dbReference type="ARBA" id="ARBA00023114"/>
    </source>
</evidence>
<dbReference type="InterPro" id="IPR033900">
    <property type="entry name" value="Gram_neg_porin_domain"/>
</dbReference>
<keyword evidence="3" id="KW-0813">Transport</keyword>
<dbReference type="PANTHER" id="PTHR34501">
    <property type="entry name" value="PROTEIN YDDL-RELATED"/>
    <property type="match status" value="1"/>
</dbReference>
<keyword evidence="7" id="KW-0406">Ion transport</keyword>
<evidence type="ECO:0000259" key="12">
    <source>
        <dbReference type="Pfam" id="PF13609"/>
    </source>
</evidence>
<evidence type="ECO:0000256" key="7">
    <source>
        <dbReference type="ARBA" id="ARBA00023065"/>
    </source>
</evidence>
<comment type="subunit">
    <text evidence="2">Homotrimer.</text>
</comment>
<organism evidence="13 14">
    <name type="scientific">Mycetohabitans endofungorum</name>
    <dbReference type="NCBI Taxonomy" id="417203"/>
    <lineage>
        <taxon>Bacteria</taxon>
        <taxon>Pseudomonadati</taxon>
        <taxon>Pseudomonadota</taxon>
        <taxon>Betaproteobacteria</taxon>
        <taxon>Burkholderiales</taxon>
        <taxon>Burkholderiaceae</taxon>
        <taxon>Mycetohabitans</taxon>
    </lineage>
</organism>
<keyword evidence="14" id="KW-1185">Reference proteome</keyword>
<protein>
    <submittedName>
        <fullName evidence="13">Putative porin</fullName>
    </submittedName>
</protein>
<keyword evidence="4" id="KW-1134">Transmembrane beta strand</keyword>
<evidence type="ECO:0000313" key="13">
    <source>
        <dbReference type="EMBL" id="PPB83778.1"/>
    </source>
</evidence>
<evidence type="ECO:0000256" key="11">
    <source>
        <dbReference type="SAM" id="SignalP"/>
    </source>
</evidence>
<feature type="signal peptide" evidence="11">
    <location>
        <begin position="1"/>
        <end position="23"/>
    </location>
</feature>
<keyword evidence="6 11" id="KW-0732">Signal</keyword>